<dbReference type="GO" id="GO:0009252">
    <property type="term" value="P:peptidoglycan biosynthetic process"/>
    <property type="evidence" value="ECO:0007669"/>
    <property type="project" value="UniProtKB-UniRule"/>
</dbReference>
<keyword evidence="13 17" id="KW-0961">Cell wall biogenesis/degradation</keyword>
<dbReference type="GO" id="GO:0051301">
    <property type="term" value="P:cell division"/>
    <property type="evidence" value="ECO:0007669"/>
    <property type="project" value="UniProtKB-KW"/>
</dbReference>
<dbReference type="SUPFAM" id="SSF53244">
    <property type="entry name" value="MurD-like peptide ligases, peptide-binding domain"/>
    <property type="match status" value="1"/>
</dbReference>
<feature type="domain" description="Mur ligase central" evidence="20">
    <location>
        <begin position="115"/>
        <end position="288"/>
    </location>
</feature>
<keyword evidence="17 18" id="KW-0131">Cell cycle</keyword>
<evidence type="ECO:0000313" key="22">
    <source>
        <dbReference type="Proteomes" id="UP000295681"/>
    </source>
</evidence>
<feature type="domain" description="Mur ligase C-terminal" evidence="19">
    <location>
        <begin position="311"/>
        <end position="422"/>
    </location>
</feature>
<evidence type="ECO:0000256" key="2">
    <source>
        <dbReference type="ARBA" id="ARBA00004496"/>
    </source>
</evidence>
<keyword evidence="22" id="KW-1185">Reference proteome</keyword>
<evidence type="ECO:0000259" key="19">
    <source>
        <dbReference type="Pfam" id="PF02875"/>
    </source>
</evidence>
<dbReference type="GO" id="GO:0005524">
    <property type="term" value="F:ATP binding"/>
    <property type="evidence" value="ECO:0007669"/>
    <property type="project" value="UniProtKB-UniRule"/>
</dbReference>
<comment type="catalytic activity">
    <reaction evidence="16 17 18">
        <text>UDP-N-acetyl-alpha-D-muramoyl-L-alanine + D-glutamate + ATP = UDP-N-acetyl-alpha-D-muramoyl-L-alanyl-D-glutamate + ADP + phosphate + H(+)</text>
        <dbReference type="Rhea" id="RHEA:16429"/>
        <dbReference type="ChEBI" id="CHEBI:15378"/>
        <dbReference type="ChEBI" id="CHEBI:29986"/>
        <dbReference type="ChEBI" id="CHEBI:30616"/>
        <dbReference type="ChEBI" id="CHEBI:43474"/>
        <dbReference type="ChEBI" id="CHEBI:83898"/>
        <dbReference type="ChEBI" id="CHEBI:83900"/>
        <dbReference type="ChEBI" id="CHEBI:456216"/>
        <dbReference type="EC" id="6.3.2.9"/>
    </reaction>
</comment>
<dbReference type="NCBIfam" id="TIGR01087">
    <property type="entry name" value="murD"/>
    <property type="match status" value="1"/>
</dbReference>
<comment type="pathway">
    <text evidence="3 17 18">Cell wall biogenesis; peptidoglycan biosynthesis.</text>
</comment>
<dbReference type="Pfam" id="PF02875">
    <property type="entry name" value="Mur_ligase_C"/>
    <property type="match status" value="1"/>
</dbReference>
<dbReference type="GO" id="GO:0071555">
    <property type="term" value="P:cell wall organization"/>
    <property type="evidence" value="ECO:0007669"/>
    <property type="project" value="UniProtKB-KW"/>
</dbReference>
<dbReference type="InterPro" id="IPR036615">
    <property type="entry name" value="Mur_ligase_C_dom_sf"/>
</dbReference>
<reference evidence="21 22" key="1">
    <citation type="journal article" date="2019" name="Appl. Microbiol. Biotechnol.">
        <title>Uncovering carbohydrate metabolism through a genotype-phenotype association study of 56 lactic acid bacteria genomes.</title>
        <authorList>
            <person name="Buron-Moles G."/>
            <person name="Chailyan A."/>
            <person name="Dolejs I."/>
            <person name="Forster J."/>
            <person name="Miks M.H."/>
        </authorList>
    </citation>
    <scope>NUCLEOTIDE SEQUENCE [LARGE SCALE GENOMIC DNA]</scope>
    <source>
        <strain evidence="21 22">ATCC 700006</strain>
    </source>
</reference>
<evidence type="ECO:0000259" key="20">
    <source>
        <dbReference type="Pfam" id="PF08245"/>
    </source>
</evidence>
<evidence type="ECO:0000256" key="4">
    <source>
        <dbReference type="ARBA" id="ARBA00010416"/>
    </source>
</evidence>
<keyword evidence="17 18" id="KW-0132">Cell division</keyword>
<dbReference type="PANTHER" id="PTHR43692">
    <property type="entry name" value="UDP-N-ACETYLMURAMOYLALANINE--D-GLUTAMATE LIGASE"/>
    <property type="match status" value="1"/>
</dbReference>
<dbReference type="Gene3D" id="3.90.190.20">
    <property type="entry name" value="Mur ligase, C-terminal domain"/>
    <property type="match status" value="1"/>
</dbReference>
<evidence type="ECO:0000256" key="13">
    <source>
        <dbReference type="ARBA" id="ARBA00023316"/>
    </source>
</evidence>
<accession>A0A4R5N858</accession>
<dbReference type="InterPro" id="IPR013221">
    <property type="entry name" value="Mur_ligase_cen"/>
</dbReference>
<dbReference type="Gene3D" id="3.40.50.720">
    <property type="entry name" value="NAD(P)-binding Rossmann-like Domain"/>
    <property type="match status" value="1"/>
</dbReference>
<proteinExistence type="inferred from homology"/>
<dbReference type="InterPro" id="IPR005762">
    <property type="entry name" value="MurD"/>
</dbReference>
<dbReference type="HAMAP" id="MF_00639">
    <property type="entry name" value="MurD"/>
    <property type="match status" value="1"/>
</dbReference>
<keyword evidence="7 17" id="KW-0963">Cytoplasm</keyword>
<dbReference type="STRING" id="907931.GCA_000165675_00921"/>
<evidence type="ECO:0000256" key="7">
    <source>
        <dbReference type="ARBA" id="ARBA00022490"/>
    </source>
</evidence>
<evidence type="ECO:0000256" key="15">
    <source>
        <dbReference type="ARBA" id="ARBA00032324"/>
    </source>
</evidence>
<evidence type="ECO:0000256" key="12">
    <source>
        <dbReference type="ARBA" id="ARBA00022984"/>
    </source>
</evidence>
<evidence type="ECO:0000256" key="17">
    <source>
        <dbReference type="HAMAP-Rule" id="MF_00639"/>
    </source>
</evidence>
<evidence type="ECO:0000256" key="11">
    <source>
        <dbReference type="ARBA" id="ARBA00022960"/>
    </source>
</evidence>
<evidence type="ECO:0000256" key="16">
    <source>
        <dbReference type="ARBA" id="ARBA00047632"/>
    </source>
</evidence>
<dbReference type="GO" id="GO:0005737">
    <property type="term" value="C:cytoplasm"/>
    <property type="evidence" value="ECO:0007669"/>
    <property type="project" value="UniProtKB-SubCell"/>
</dbReference>
<comment type="subcellular location">
    <subcellularLocation>
        <location evidence="2 17 18">Cytoplasm</location>
    </subcellularLocation>
</comment>
<dbReference type="GO" id="GO:0008360">
    <property type="term" value="P:regulation of cell shape"/>
    <property type="evidence" value="ECO:0007669"/>
    <property type="project" value="UniProtKB-KW"/>
</dbReference>
<evidence type="ECO:0000256" key="9">
    <source>
        <dbReference type="ARBA" id="ARBA00022741"/>
    </source>
</evidence>
<keyword evidence="8 17" id="KW-0436">Ligase</keyword>
<dbReference type="UniPathway" id="UPA00219"/>
<keyword evidence="10 17" id="KW-0067">ATP-binding</keyword>
<dbReference type="InterPro" id="IPR004101">
    <property type="entry name" value="Mur_ligase_C"/>
</dbReference>
<dbReference type="EC" id="6.3.2.9" evidence="5 17"/>
<comment type="function">
    <text evidence="1 17 18">Cell wall formation. Catalyzes the addition of glutamate to the nucleotide precursor UDP-N-acetylmuramoyl-L-alanine (UMA).</text>
</comment>
<name>A0A4R5N858_9LACO</name>
<dbReference type="AlphaFoldDB" id="A0A4R5N858"/>
<keyword evidence="11 17" id="KW-0133">Cell shape</keyword>
<organism evidence="21 22">
    <name type="scientific">Leuconostoc fallax</name>
    <dbReference type="NCBI Taxonomy" id="1251"/>
    <lineage>
        <taxon>Bacteria</taxon>
        <taxon>Bacillati</taxon>
        <taxon>Bacillota</taxon>
        <taxon>Bacilli</taxon>
        <taxon>Lactobacillales</taxon>
        <taxon>Lactobacillaceae</taxon>
        <taxon>Leuconostoc</taxon>
    </lineage>
</organism>
<dbReference type="SUPFAM" id="SSF51984">
    <property type="entry name" value="MurCD N-terminal domain"/>
    <property type="match status" value="1"/>
</dbReference>
<comment type="similarity">
    <text evidence="4 17">Belongs to the MurCDEF family.</text>
</comment>
<dbReference type="Pfam" id="PF08245">
    <property type="entry name" value="Mur_ligase_M"/>
    <property type="match status" value="1"/>
</dbReference>
<evidence type="ECO:0000256" key="14">
    <source>
        <dbReference type="ARBA" id="ARBA00030398"/>
    </source>
</evidence>
<evidence type="ECO:0000256" key="18">
    <source>
        <dbReference type="RuleBase" id="RU003664"/>
    </source>
</evidence>
<evidence type="ECO:0000256" key="5">
    <source>
        <dbReference type="ARBA" id="ARBA00012212"/>
    </source>
</evidence>
<dbReference type="Gene3D" id="3.40.1190.10">
    <property type="entry name" value="Mur-like, catalytic domain"/>
    <property type="match status" value="1"/>
</dbReference>
<evidence type="ECO:0000256" key="10">
    <source>
        <dbReference type="ARBA" id="ARBA00022840"/>
    </source>
</evidence>
<keyword evidence="9 17" id="KW-0547">Nucleotide-binding</keyword>
<dbReference type="SUPFAM" id="SSF53623">
    <property type="entry name" value="MurD-like peptide ligases, catalytic domain"/>
    <property type="match status" value="1"/>
</dbReference>
<evidence type="ECO:0000256" key="3">
    <source>
        <dbReference type="ARBA" id="ARBA00004752"/>
    </source>
</evidence>
<feature type="binding site" evidence="17">
    <location>
        <begin position="117"/>
        <end position="123"/>
    </location>
    <ligand>
        <name>ATP</name>
        <dbReference type="ChEBI" id="CHEBI:30616"/>
    </ligand>
</feature>
<gene>
    <name evidence="17" type="primary">murD</name>
    <name evidence="21" type="ORF">C5L23_000415</name>
</gene>
<sequence length="449" mass="49059">MKASDFENKKILVFGWARSGKAAAQRLYELGAKVTVVNRDDFEKDKDYLSLEKNGVVFINHDAADIVDDSFQYIVKNPGINYQHPIIKQAEKLNIPIITEVTVALSTFKGRLIGVTGSNGKTTTVSLIRDMLQADGQSVVTAGNIGTPVCEVAGQLRKDDTLLLELSSFQLLGTPDIQPDIAAVTNIFASHLNYHGSRENYVKAKFQITKHQLATQHLVLNADIADSQRFAQDTQAAVTMFSRQQSGYYAGADQDNLLVDNQIVMPLDNIKLVGPHNLENILAAVSVAKLAGVKIESMRQVLSQFGGVKYRLEFVFSHNGIKFYDDSKATDIEATQQALNSFDVPTVWLAGGLDRGDDLTRMKDNLKHVKSVIAFGETADKVVSLAKIAGIQNITVTENVMTAAPIAIAQAKAGDVVLLSPAAASWDQYRSFEERGDLFVKALEATLNI</sequence>
<dbReference type="Proteomes" id="UP000295681">
    <property type="component" value="Unassembled WGS sequence"/>
</dbReference>
<evidence type="ECO:0000256" key="1">
    <source>
        <dbReference type="ARBA" id="ARBA00002734"/>
    </source>
</evidence>
<evidence type="ECO:0000256" key="6">
    <source>
        <dbReference type="ARBA" id="ARBA00015655"/>
    </source>
</evidence>
<dbReference type="PANTHER" id="PTHR43692:SF1">
    <property type="entry name" value="UDP-N-ACETYLMURAMOYLALANINE--D-GLUTAMATE LIGASE"/>
    <property type="match status" value="1"/>
</dbReference>
<keyword evidence="12 17" id="KW-0573">Peptidoglycan synthesis</keyword>
<evidence type="ECO:0000256" key="8">
    <source>
        <dbReference type="ARBA" id="ARBA00022598"/>
    </source>
</evidence>
<dbReference type="EMBL" id="PUFI01000014">
    <property type="protein sequence ID" value="TDG68109.1"/>
    <property type="molecule type" value="Genomic_DNA"/>
</dbReference>
<protein>
    <recommendedName>
        <fullName evidence="6 17">UDP-N-acetylmuramoylalanine--D-glutamate ligase</fullName>
        <ecNumber evidence="5 17">6.3.2.9</ecNumber>
    </recommendedName>
    <alternativeName>
        <fullName evidence="15 17">D-glutamic acid-adding enzyme</fullName>
    </alternativeName>
    <alternativeName>
        <fullName evidence="14 17">UDP-N-acetylmuramoyl-L-alanyl-D-glutamate synthetase</fullName>
    </alternativeName>
</protein>
<dbReference type="RefSeq" id="WP_133264403.1">
    <property type="nucleotide sequence ID" value="NZ_JAGYGP010000001.1"/>
</dbReference>
<dbReference type="InterPro" id="IPR036565">
    <property type="entry name" value="Mur-like_cat_sf"/>
</dbReference>
<evidence type="ECO:0000313" key="21">
    <source>
        <dbReference type="EMBL" id="TDG68109.1"/>
    </source>
</evidence>
<comment type="caution">
    <text evidence="21">The sequence shown here is derived from an EMBL/GenBank/DDBJ whole genome shotgun (WGS) entry which is preliminary data.</text>
</comment>
<dbReference type="GO" id="GO:0008764">
    <property type="term" value="F:UDP-N-acetylmuramoylalanine-D-glutamate ligase activity"/>
    <property type="evidence" value="ECO:0007669"/>
    <property type="project" value="UniProtKB-UniRule"/>
</dbReference>